<dbReference type="Proteomes" id="UP000093510">
    <property type="component" value="Unassembled WGS sequence"/>
</dbReference>
<proteinExistence type="predicted"/>
<accession>A0A1B9DMI7</accession>
<dbReference type="RefSeq" id="WP_066336671.1">
    <property type="nucleotide sequence ID" value="NZ_CP017688.1"/>
</dbReference>
<dbReference type="PROSITE" id="PS50206">
    <property type="entry name" value="RHODANESE_3"/>
    <property type="match status" value="1"/>
</dbReference>
<dbReference type="InterPro" id="IPR036873">
    <property type="entry name" value="Rhodanese-like_dom_sf"/>
</dbReference>
<reference evidence="2 3" key="1">
    <citation type="submission" date="2016-03" db="EMBL/GenBank/DDBJ databases">
        <authorList>
            <person name="Ploux O."/>
        </authorList>
    </citation>
    <scope>NUCLEOTIDE SEQUENCE [LARGE SCALE GENOMIC DNA]</scope>
    <source>
        <strain evidence="2 3">LPB0076</strain>
    </source>
</reference>
<evidence type="ECO:0000313" key="3">
    <source>
        <dbReference type="Proteomes" id="UP000093510"/>
    </source>
</evidence>
<dbReference type="Pfam" id="PF00581">
    <property type="entry name" value="Rhodanese"/>
    <property type="match status" value="1"/>
</dbReference>
<evidence type="ECO:0000313" key="2">
    <source>
        <dbReference type="EMBL" id="OCB70905.1"/>
    </source>
</evidence>
<dbReference type="STRING" id="1763534.GCA_001831475_02550"/>
<dbReference type="PANTHER" id="PTHR43031:SF1">
    <property type="entry name" value="PYRIDINE NUCLEOTIDE-DISULPHIDE OXIDOREDUCTASE"/>
    <property type="match status" value="1"/>
</dbReference>
<evidence type="ECO:0000259" key="1">
    <source>
        <dbReference type="PROSITE" id="PS50206"/>
    </source>
</evidence>
<protein>
    <submittedName>
        <fullName evidence="2">Sulfurtransferase</fullName>
    </submittedName>
</protein>
<dbReference type="CDD" id="cd00158">
    <property type="entry name" value="RHOD"/>
    <property type="match status" value="1"/>
</dbReference>
<dbReference type="InterPro" id="IPR050229">
    <property type="entry name" value="GlpE_sulfurtransferase"/>
</dbReference>
<keyword evidence="2" id="KW-0808">Transferase</keyword>
<feature type="domain" description="Rhodanese" evidence="1">
    <location>
        <begin position="21"/>
        <end position="104"/>
    </location>
</feature>
<sequence>MWTRIKKLLGWTPAVDYVDLLQKGAVIIDVRTASEFQQGHIKQAINMPLNGLNLSISKIKKDTIIITCCASGMRSAAAKNTLKSIGFTTVYNGGGWSSLQNKISH</sequence>
<dbReference type="Gene3D" id="3.40.250.10">
    <property type="entry name" value="Rhodanese-like domain"/>
    <property type="match status" value="1"/>
</dbReference>
<organism evidence="2 3">
    <name type="scientific">Flavobacterium crassostreae</name>
    <dbReference type="NCBI Taxonomy" id="1763534"/>
    <lineage>
        <taxon>Bacteria</taxon>
        <taxon>Pseudomonadati</taxon>
        <taxon>Bacteroidota</taxon>
        <taxon>Flavobacteriia</taxon>
        <taxon>Flavobacteriales</taxon>
        <taxon>Flavobacteriaceae</taxon>
        <taxon>Flavobacterium</taxon>
    </lineage>
</organism>
<dbReference type="EMBL" id="LVEP01000059">
    <property type="protein sequence ID" value="OCB70905.1"/>
    <property type="molecule type" value="Genomic_DNA"/>
</dbReference>
<dbReference type="AlphaFoldDB" id="A0A1B9DMI7"/>
<dbReference type="SUPFAM" id="SSF52821">
    <property type="entry name" value="Rhodanese/Cell cycle control phosphatase"/>
    <property type="match status" value="1"/>
</dbReference>
<dbReference type="PANTHER" id="PTHR43031">
    <property type="entry name" value="FAD-DEPENDENT OXIDOREDUCTASE"/>
    <property type="match status" value="1"/>
</dbReference>
<dbReference type="OrthoDB" id="9800872at2"/>
<keyword evidence="3" id="KW-1185">Reference proteome</keyword>
<name>A0A1B9DMI7_9FLAO</name>
<dbReference type="SMART" id="SM00450">
    <property type="entry name" value="RHOD"/>
    <property type="match status" value="1"/>
</dbReference>
<dbReference type="GO" id="GO:0016740">
    <property type="term" value="F:transferase activity"/>
    <property type="evidence" value="ECO:0007669"/>
    <property type="project" value="UniProtKB-KW"/>
</dbReference>
<gene>
    <name evidence="2" type="ORF">LPBF_11580</name>
</gene>
<dbReference type="InterPro" id="IPR001763">
    <property type="entry name" value="Rhodanese-like_dom"/>
</dbReference>
<comment type="caution">
    <text evidence="2">The sequence shown here is derived from an EMBL/GenBank/DDBJ whole genome shotgun (WGS) entry which is preliminary data.</text>
</comment>